<dbReference type="InterPro" id="IPR013611">
    <property type="entry name" value="Transp-assoc_OB_typ2"/>
</dbReference>
<gene>
    <name evidence="5" type="ORF">ACFOZ4_30480</name>
</gene>
<dbReference type="InterPro" id="IPR012340">
    <property type="entry name" value="NA-bd_OB-fold"/>
</dbReference>
<dbReference type="GO" id="GO:0005524">
    <property type="term" value="F:ATP binding"/>
    <property type="evidence" value="ECO:0007669"/>
    <property type="project" value="UniProtKB-KW"/>
</dbReference>
<evidence type="ECO:0000259" key="4">
    <source>
        <dbReference type="PROSITE" id="PS50893"/>
    </source>
</evidence>
<dbReference type="Proteomes" id="UP001595816">
    <property type="component" value="Unassembled WGS sequence"/>
</dbReference>
<dbReference type="RefSeq" id="WP_253762449.1">
    <property type="nucleotide sequence ID" value="NZ_JAMZDZ010000001.1"/>
</dbReference>
<dbReference type="InterPro" id="IPR027417">
    <property type="entry name" value="P-loop_NTPase"/>
</dbReference>
<protein>
    <submittedName>
        <fullName evidence="5">ABC transporter ATP-binding protein</fullName>
    </submittedName>
</protein>
<dbReference type="PROSITE" id="PS50893">
    <property type="entry name" value="ABC_TRANSPORTER_2"/>
    <property type="match status" value="1"/>
</dbReference>
<evidence type="ECO:0000256" key="2">
    <source>
        <dbReference type="ARBA" id="ARBA00022741"/>
    </source>
</evidence>
<evidence type="ECO:0000313" key="6">
    <source>
        <dbReference type="Proteomes" id="UP001595816"/>
    </source>
</evidence>
<dbReference type="PANTHER" id="PTHR42781:SF4">
    <property type="entry name" value="SPERMIDINE_PUTRESCINE IMPORT ATP-BINDING PROTEIN POTA"/>
    <property type="match status" value="1"/>
</dbReference>
<feature type="domain" description="ABC transporter" evidence="4">
    <location>
        <begin position="4"/>
        <end position="237"/>
    </location>
</feature>
<dbReference type="InterPro" id="IPR017871">
    <property type="entry name" value="ABC_transporter-like_CS"/>
</dbReference>
<accession>A0ABV8LWP8</accession>
<dbReference type="InterPro" id="IPR050093">
    <property type="entry name" value="ABC_SmlMolc_Importer"/>
</dbReference>
<dbReference type="Pfam" id="PF08402">
    <property type="entry name" value="TOBE_2"/>
    <property type="match status" value="1"/>
</dbReference>
<dbReference type="EMBL" id="JBHSAY010000019">
    <property type="protein sequence ID" value="MFC4134959.1"/>
    <property type="molecule type" value="Genomic_DNA"/>
</dbReference>
<keyword evidence="3 5" id="KW-0067">ATP-binding</keyword>
<reference evidence="6" key="1">
    <citation type="journal article" date="2019" name="Int. J. Syst. Evol. Microbiol.">
        <title>The Global Catalogue of Microorganisms (GCM) 10K type strain sequencing project: providing services to taxonomists for standard genome sequencing and annotation.</title>
        <authorList>
            <consortium name="The Broad Institute Genomics Platform"/>
            <consortium name="The Broad Institute Genome Sequencing Center for Infectious Disease"/>
            <person name="Wu L."/>
            <person name="Ma J."/>
        </authorList>
    </citation>
    <scope>NUCLEOTIDE SEQUENCE [LARGE SCALE GENOMIC DNA]</scope>
    <source>
        <strain evidence="6">CGMCC 4.7289</strain>
    </source>
</reference>
<keyword evidence="6" id="KW-1185">Reference proteome</keyword>
<dbReference type="SUPFAM" id="SSF52540">
    <property type="entry name" value="P-loop containing nucleoside triphosphate hydrolases"/>
    <property type="match status" value="1"/>
</dbReference>
<evidence type="ECO:0000313" key="5">
    <source>
        <dbReference type="EMBL" id="MFC4134959.1"/>
    </source>
</evidence>
<dbReference type="Pfam" id="PF00005">
    <property type="entry name" value="ABC_tran"/>
    <property type="match status" value="1"/>
</dbReference>
<dbReference type="SUPFAM" id="SSF50331">
    <property type="entry name" value="MOP-like"/>
    <property type="match status" value="1"/>
</dbReference>
<organism evidence="5 6">
    <name type="scientific">Hamadaea flava</name>
    <dbReference type="NCBI Taxonomy" id="1742688"/>
    <lineage>
        <taxon>Bacteria</taxon>
        <taxon>Bacillati</taxon>
        <taxon>Actinomycetota</taxon>
        <taxon>Actinomycetes</taxon>
        <taxon>Micromonosporales</taxon>
        <taxon>Micromonosporaceae</taxon>
        <taxon>Hamadaea</taxon>
    </lineage>
</organism>
<sequence length="357" mass="37873">MIPIRLDHVSKTYAAAPEAEPAISADLTIQAGEFFTLLGPSGCGKSTLLRMVAGFVAPTTGSIWFGDREVTRLAPHKRGIGMVFQNYALFPHMTVAENVAYGLKIRRAARESRDSQVAAALSMVGLDGMGSRGIDQLSGGQQQRVALARAVVIQPDLLLLDEPLSNLDAKLREETRTQIREVQETSGTTAVYVTHDQAEAMAISDRIAVLADGRAHQIDEPRRIYRQPATSFVARFIGRSNVLPVTVVAVGDGTADVSLAGGSRVITVPRSAAMKVAAGSTAELSVRPQALRLVAESEALLRGEVSRVEYLGATVTATVDVGGSTVVVSASDGQTAPEQGERVSLGVDETSTWLIPE</sequence>
<dbReference type="InterPro" id="IPR008995">
    <property type="entry name" value="Mo/tungstate-bd_C_term_dom"/>
</dbReference>
<dbReference type="InterPro" id="IPR003439">
    <property type="entry name" value="ABC_transporter-like_ATP-bd"/>
</dbReference>
<dbReference type="Gene3D" id="2.40.50.100">
    <property type="match status" value="1"/>
</dbReference>
<dbReference type="InterPro" id="IPR003593">
    <property type="entry name" value="AAA+_ATPase"/>
</dbReference>
<proteinExistence type="predicted"/>
<dbReference type="Gene3D" id="3.40.50.300">
    <property type="entry name" value="P-loop containing nucleotide triphosphate hydrolases"/>
    <property type="match status" value="1"/>
</dbReference>
<dbReference type="SMART" id="SM00382">
    <property type="entry name" value="AAA"/>
    <property type="match status" value="1"/>
</dbReference>
<keyword evidence="1" id="KW-0813">Transport</keyword>
<dbReference type="Gene3D" id="2.40.50.140">
    <property type="entry name" value="Nucleic acid-binding proteins"/>
    <property type="match status" value="1"/>
</dbReference>
<evidence type="ECO:0000256" key="1">
    <source>
        <dbReference type="ARBA" id="ARBA00022448"/>
    </source>
</evidence>
<name>A0ABV8LWP8_9ACTN</name>
<dbReference type="PANTHER" id="PTHR42781">
    <property type="entry name" value="SPERMIDINE/PUTRESCINE IMPORT ATP-BINDING PROTEIN POTA"/>
    <property type="match status" value="1"/>
</dbReference>
<dbReference type="PROSITE" id="PS00211">
    <property type="entry name" value="ABC_TRANSPORTER_1"/>
    <property type="match status" value="1"/>
</dbReference>
<evidence type="ECO:0000256" key="3">
    <source>
        <dbReference type="ARBA" id="ARBA00022840"/>
    </source>
</evidence>
<comment type="caution">
    <text evidence="5">The sequence shown here is derived from an EMBL/GenBank/DDBJ whole genome shotgun (WGS) entry which is preliminary data.</text>
</comment>
<keyword evidence="2" id="KW-0547">Nucleotide-binding</keyword>